<dbReference type="RefSeq" id="WP_344893219.1">
    <property type="nucleotide sequence ID" value="NZ_BAAAZP010000203.1"/>
</dbReference>
<reference evidence="3" key="1">
    <citation type="journal article" date="2019" name="Int. J. Syst. Evol. Microbiol.">
        <title>The Global Catalogue of Microorganisms (GCM) 10K type strain sequencing project: providing services to taxonomists for standard genome sequencing and annotation.</title>
        <authorList>
            <consortium name="The Broad Institute Genomics Platform"/>
            <consortium name="The Broad Institute Genome Sequencing Center for Infectious Disease"/>
            <person name="Wu L."/>
            <person name="Ma J."/>
        </authorList>
    </citation>
    <scope>NUCLEOTIDE SEQUENCE [LARGE SCALE GENOMIC DNA]</scope>
    <source>
        <strain evidence="3">JCM 16904</strain>
    </source>
</reference>
<evidence type="ECO:0000313" key="3">
    <source>
        <dbReference type="Proteomes" id="UP001500902"/>
    </source>
</evidence>
<sequence>MTNAFHTPDPTSWFPGTPAPTGFHGHPGAMPLYGPQYQQNPAQLYREMRQRHGPVVPVLLEGDIPAWLVIGYRELRYVLSSPQLFARDSRRWNAWDRIPPDWPLMAYIAYQPSMLFTEGAEHQRRAGAVSEALAAIDQFELRSQCERIADKLIDAFTGHGRADLMSQYAHPMPLLVVAGTFGLSEPETLRLVGDVSATLNGGEGAMEAYQRVQVTMQRLLETKREMPGPDLASRLLAHPARLGDDEIIQDLILTMTAGQDTTANWIGNTLRLMLTDERFAVTLSGGRRSAGQALNEVLWEDSPSQNSLGRWAVQDTHLGGQRIRAGDALILGLAAANADPQVRPDSHDGPAGNHAHMSFGHGEHGCPHPAPELAEVIAYTAVEVLLDRLPDMMLTVAPEALVWRTSIQMRGLSALPVEFTPGYARSIG</sequence>
<accession>A0ABP7DS08</accession>
<gene>
    <name evidence="2" type="ORF">GCM10022224_088730</name>
</gene>
<keyword evidence="3" id="KW-1185">Reference proteome</keyword>
<evidence type="ECO:0000256" key="1">
    <source>
        <dbReference type="ARBA" id="ARBA00010617"/>
    </source>
</evidence>
<dbReference type="PANTHER" id="PTHR46696">
    <property type="entry name" value="P450, PUTATIVE (EUROFUNG)-RELATED"/>
    <property type="match status" value="1"/>
</dbReference>
<name>A0ABP7DS08_9ACTN</name>
<dbReference type="Proteomes" id="UP001500902">
    <property type="component" value="Unassembled WGS sequence"/>
</dbReference>
<dbReference type="CDD" id="cd20623">
    <property type="entry name" value="CYP_unk"/>
    <property type="match status" value="1"/>
</dbReference>
<dbReference type="EMBL" id="BAAAZP010000203">
    <property type="protein sequence ID" value="GAA3709447.1"/>
    <property type="molecule type" value="Genomic_DNA"/>
</dbReference>
<dbReference type="InterPro" id="IPR002397">
    <property type="entry name" value="Cyt_P450_B"/>
</dbReference>
<evidence type="ECO:0000313" key="2">
    <source>
        <dbReference type="EMBL" id="GAA3709447.1"/>
    </source>
</evidence>
<dbReference type="PRINTS" id="PR00359">
    <property type="entry name" value="BP450"/>
</dbReference>
<organism evidence="2 3">
    <name type="scientific">Nonomuraea antimicrobica</name>
    <dbReference type="NCBI Taxonomy" id="561173"/>
    <lineage>
        <taxon>Bacteria</taxon>
        <taxon>Bacillati</taxon>
        <taxon>Actinomycetota</taxon>
        <taxon>Actinomycetes</taxon>
        <taxon>Streptosporangiales</taxon>
        <taxon>Streptosporangiaceae</taxon>
        <taxon>Nonomuraea</taxon>
    </lineage>
</organism>
<dbReference type="InterPro" id="IPR036396">
    <property type="entry name" value="Cyt_P450_sf"/>
</dbReference>
<dbReference type="PANTHER" id="PTHR46696:SF1">
    <property type="entry name" value="CYTOCHROME P450 YJIB-RELATED"/>
    <property type="match status" value="1"/>
</dbReference>
<dbReference type="Gene3D" id="1.10.630.10">
    <property type="entry name" value="Cytochrome P450"/>
    <property type="match status" value="1"/>
</dbReference>
<comment type="similarity">
    <text evidence="1">Belongs to the cytochrome P450 family.</text>
</comment>
<comment type="caution">
    <text evidence="2">The sequence shown here is derived from an EMBL/GenBank/DDBJ whole genome shotgun (WGS) entry which is preliminary data.</text>
</comment>
<dbReference type="SUPFAM" id="SSF48264">
    <property type="entry name" value="Cytochrome P450"/>
    <property type="match status" value="1"/>
</dbReference>
<protein>
    <submittedName>
        <fullName evidence="2">Cytochrome P450</fullName>
    </submittedName>
</protein>
<proteinExistence type="inferred from homology"/>